<sequence length="106" mass="11234">MWVGCLGGLGYPSISTPSFNLPFIDSPILPPPPPSFSHPPSKVSSPRPSHFLLSRPPPPHISKSRQGFTILRGEGVGFVKGKGGVTGRGEDGSEEGEDKGREKVVM</sequence>
<name>A0AAV3P585_LITER</name>
<comment type="caution">
    <text evidence="2">The sequence shown here is derived from an EMBL/GenBank/DDBJ whole genome shotgun (WGS) entry which is preliminary data.</text>
</comment>
<proteinExistence type="predicted"/>
<evidence type="ECO:0000256" key="1">
    <source>
        <dbReference type="SAM" id="MobiDB-lite"/>
    </source>
</evidence>
<evidence type="ECO:0000313" key="3">
    <source>
        <dbReference type="Proteomes" id="UP001454036"/>
    </source>
</evidence>
<accession>A0AAV3P585</accession>
<protein>
    <submittedName>
        <fullName evidence="2">Uncharacterized protein</fullName>
    </submittedName>
</protein>
<gene>
    <name evidence="2" type="ORF">LIER_06633</name>
</gene>
<dbReference type="EMBL" id="BAABME010000979">
    <property type="protein sequence ID" value="GAA0146755.1"/>
    <property type="molecule type" value="Genomic_DNA"/>
</dbReference>
<feature type="region of interest" description="Disordered" evidence="1">
    <location>
        <begin position="22"/>
        <end position="65"/>
    </location>
</feature>
<feature type="compositionally biased region" description="Pro residues" evidence="1">
    <location>
        <begin position="28"/>
        <end position="37"/>
    </location>
</feature>
<reference evidence="2 3" key="1">
    <citation type="submission" date="2024-01" db="EMBL/GenBank/DDBJ databases">
        <title>The complete chloroplast genome sequence of Lithospermum erythrorhizon: insights into the phylogenetic relationship among Boraginaceae species and the maternal lineages of purple gromwells.</title>
        <authorList>
            <person name="Okada T."/>
            <person name="Watanabe K."/>
        </authorList>
    </citation>
    <scope>NUCLEOTIDE SEQUENCE [LARGE SCALE GENOMIC DNA]</scope>
</reference>
<evidence type="ECO:0000313" key="2">
    <source>
        <dbReference type="EMBL" id="GAA0146755.1"/>
    </source>
</evidence>
<feature type="region of interest" description="Disordered" evidence="1">
    <location>
        <begin position="79"/>
        <end position="106"/>
    </location>
</feature>
<organism evidence="2 3">
    <name type="scientific">Lithospermum erythrorhizon</name>
    <name type="common">Purple gromwell</name>
    <name type="synonym">Lithospermum officinale var. erythrorhizon</name>
    <dbReference type="NCBI Taxonomy" id="34254"/>
    <lineage>
        <taxon>Eukaryota</taxon>
        <taxon>Viridiplantae</taxon>
        <taxon>Streptophyta</taxon>
        <taxon>Embryophyta</taxon>
        <taxon>Tracheophyta</taxon>
        <taxon>Spermatophyta</taxon>
        <taxon>Magnoliopsida</taxon>
        <taxon>eudicotyledons</taxon>
        <taxon>Gunneridae</taxon>
        <taxon>Pentapetalae</taxon>
        <taxon>asterids</taxon>
        <taxon>lamiids</taxon>
        <taxon>Boraginales</taxon>
        <taxon>Boraginaceae</taxon>
        <taxon>Boraginoideae</taxon>
        <taxon>Lithospermeae</taxon>
        <taxon>Lithospermum</taxon>
    </lineage>
</organism>
<dbReference type="Proteomes" id="UP001454036">
    <property type="component" value="Unassembled WGS sequence"/>
</dbReference>
<keyword evidence="3" id="KW-1185">Reference proteome</keyword>
<dbReference type="AlphaFoldDB" id="A0AAV3P585"/>